<feature type="compositionally biased region" description="Basic and acidic residues" evidence="1">
    <location>
        <begin position="160"/>
        <end position="170"/>
    </location>
</feature>
<dbReference type="AlphaFoldDB" id="K3XKJ3"/>
<evidence type="ECO:0000313" key="3">
    <source>
        <dbReference type="Proteomes" id="UP000004995"/>
    </source>
</evidence>
<feature type="compositionally biased region" description="Polar residues" evidence="1">
    <location>
        <begin position="205"/>
        <end position="236"/>
    </location>
</feature>
<sequence>MQQGDAINGLCSTTCAACLPSGSWDELSDGSWIWLLEREQNRGALILARNAIWIPTWPNKIAEDHVQAIPSDHPTLCLPLPPPPAPAPAHRPSPTLAAMGCGPSTGEGAEPRRRRRGWARERALGNSEASTTGLLAQRQQGQEAESSPAAGRRRGSKVAPEPKEQGEEAVGRAALPSTPGSPSFRYYCQKTAFVDKIVADADASSDGSVRTRAATTRQASNRNEVTTTNAQESSQVPEPKTESKEGARWLRFRGLSMVTTTWHNLFSRHTSKASPSPAAESQPPPAAAAAVRSHL</sequence>
<dbReference type="InParanoid" id="K3XKJ3"/>
<evidence type="ECO:0000313" key="2">
    <source>
        <dbReference type="EnsemblPlants" id="KQL08409"/>
    </source>
</evidence>
<dbReference type="EnsemblPlants" id="KQL08409">
    <property type="protein sequence ID" value="KQL08409"/>
    <property type="gene ID" value="SETIT_002416mg"/>
</dbReference>
<feature type="compositionally biased region" description="Pro residues" evidence="1">
    <location>
        <begin position="80"/>
        <end position="91"/>
    </location>
</feature>
<evidence type="ECO:0000256" key="1">
    <source>
        <dbReference type="SAM" id="MobiDB-lite"/>
    </source>
</evidence>
<dbReference type="FunCoup" id="K3XKJ3">
    <property type="interactions" value="863"/>
</dbReference>
<feature type="region of interest" description="Disordered" evidence="1">
    <location>
        <begin position="80"/>
        <end position="182"/>
    </location>
</feature>
<keyword evidence="3" id="KW-1185">Reference proteome</keyword>
<accession>K3XKJ3</accession>
<reference evidence="3" key="1">
    <citation type="journal article" date="2012" name="Nat. Biotechnol.">
        <title>Reference genome sequence of the model plant Setaria.</title>
        <authorList>
            <person name="Bennetzen J.L."/>
            <person name="Schmutz J."/>
            <person name="Wang H."/>
            <person name="Percifield R."/>
            <person name="Hawkins J."/>
            <person name="Pontaroli A.C."/>
            <person name="Estep M."/>
            <person name="Feng L."/>
            <person name="Vaughn J.N."/>
            <person name="Grimwood J."/>
            <person name="Jenkins J."/>
            <person name="Barry K."/>
            <person name="Lindquist E."/>
            <person name="Hellsten U."/>
            <person name="Deshpande S."/>
            <person name="Wang X."/>
            <person name="Wu X."/>
            <person name="Mitros T."/>
            <person name="Triplett J."/>
            <person name="Yang X."/>
            <person name="Ye C.Y."/>
            <person name="Mauro-Herrera M."/>
            <person name="Wang L."/>
            <person name="Li P."/>
            <person name="Sharma M."/>
            <person name="Sharma R."/>
            <person name="Ronald P.C."/>
            <person name="Panaud O."/>
            <person name="Kellogg E.A."/>
            <person name="Brutnell T.P."/>
            <person name="Doust A.N."/>
            <person name="Tuskan G.A."/>
            <person name="Rokhsar D."/>
            <person name="Devos K.M."/>
        </authorList>
    </citation>
    <scope>NUCLEOTIDE SEQUENCE [LARGE SCALE GENOMIC DNA]</scope>
    <source>
        <strain evidence="3">cv. Yugu1</strain>
    </source>
</reference>
<dbReference type="eggNOG" id="ENOG502R3QG">
    <property type="taxonomic scope" value="Eukaryota"/>
</dbReference>
<dbReference type="Proteomes" id="UP000004995">
    <property type="component" value="Unassembled WGS sequence"/>
</dbReference>
<feature type="region of interest" description="Disordered" evidence="1">
    <location>
        <begin position="266"/>
        <end position="295"/>
    </location>
</feature>
<dbReference type="Gramene" id="KQL08409">
    <property type="protein sequence ID" value="KQL08409"/>
    <property type="gene ID" value="SETIT_002416mg"/>
</dbReference>
<dbReference type="HOGENOM" id="CLU_082269_0_0_1"/>
<organism evidence="2 3">
    <name type="scientific">Setaria italica</name>
    <name type="common">Foxtail millet</name>
    <name type="synonym">Panicum italicum</name>
    <dbReference type="NCBI Taxonomy" id="4555"/>
    <lineage>
        <taxon>Eukaryota</taxon>
        <taxon>Viridiplantae</taxon>
        <taxon>Streptophyta</taxon>
        <taxon>Embryophyta</taxon>
        <taxon>Tracheophyta</taxon>
        <taxon>Spermatophyta</taxon>
        <taxon>Magnoliopsida</taxon>
        <taxon>Liliopsida</taxon>
        <taxon>Poales</taxon>
        <taxon>Poaceae</taxon>
        <taxon>PACMAD clade</taxon>
        <taxon>Panicoideae</taxon>
        <taxon>Panicodae</taxon>
        <taxon>Paniceae</taxon>
        <taxon>Cenchrinae</taxon>
        <taxon>Setaria</taxon>
    </lineage>
</organism>
<feature type="compositionally biased region" description="Basic and acidic residues" evidence="1">
    <location>
        <begin position="239"/>
        <end position="248"/>
    </location>
</feature>
<dbReference type="EMBL" id="AGNK02003441">
    <property type="status" value="NOT_ANNOTATED_CDS"/>
    <property type="molecule type" value="Genomic_DNA"/>
</dbReference>
<proteinExistence type="predicted"/>
<protein>
    <submittedName>
        <fullName evidence="2">Uncharacterized protein</fullName>
    </submittedName>
</protein>
<feature type="region of interest" description="Disordered" evidence="1">
    <location>
        <begin position="202"/>
        <end position="248"/>
    </location>
</feature>
<name>K3XKJ3_SETIT</name>
<reference evidence="2" key="2">
    <citation type="submission" date="2018-08" db="UniProtKB">
        <authorList>
            <consortium name="EnsemblPlants"/>
        </authorList>
    </citation>
    <scope>IDENTIFICATION</scope>
    <source>
        <strain evidence="2">Yugu1</strain>
    </source>
</reference>
<feature type="compositionally biased region" description="Polar residues" evidence="1">
    <location>
        <begin position="127"/>
        <end position="145"/>
    </location>
</feature>